<dbReference type="SUPFAM" id="SSF48403">
    <property type="entry name" value="Ankyrin repeat"/>
    <property type="match status" value="1"/>
</dbReference>
<reference evidence="4" key="1">
    <citation type="journal article" date="2023" name="Mol. Biol. Evol.">
        <title>Third-Generation Sequencing Reveals the Adaptive Role of the Epigenome in Three Deep-Sea Polychaetes.</title>
        <authorList>
            <person name="Perez M."/>
            <person name="Aroh O."/>
            <person name="Sun Y."/>
            <person name="Lan Y."/>
            <person name="Juniper S.K."/>
            <person name="Young C.R."/>
            <person name="Angers B."/>
            <person name="Qian P.Y."/>
        </authorList>
    </citation>
    <scope>NUCLEOTIDE SEQUENCE</scope>
    <source>
        <strain evidence="4">R07B-5</strain>
    </source>
</reference>
<accession>A0AAD9KPB6</accession>
<organism evidence="4 5">
    <name type="scientific">Ridgeia piscesae</name>
    <name type="common">Tubeworm</name>
    <dbReference type="NCBI Taxonomy" id="27915"/>
    <lineage>
        <taxon>Eukaryota</taxon>
        <taxon>Metazoa</taxon>
        <taxon>Spiralia</taxon>
        <taxon>Lophotrochozoa</taxon>
        <taxon>Annelida</taxon>
        <taxon>Polychaeta</taxon>
        <taxon>Sedentaria</taxon>
        <taxon>Canalipalpata</taxon>
        <taxon>Sabellida</taxon>
        <taxon>Siboglinidae</taxon>
        <taxon>Ridgeia</taxon>
    </lineage>
</organism>
<feature type="repeat" description="ANK" evidence="3">
    <location>
        <begin position="573"/>
        <end position="605"/>
    </location>
</feature>
<sequence>MSLRTRIHGFTAWVNLRLKPSEQLMNNVLMDLLRGTSMKYLLHSLTGSEITRLQSFDNLTHDQKVIRVQWMVDELKKCKVIPDDVFVDTRLFAMRSAEHIFELLWRLVCHDIWFVWERAEYLQHDSDEVLAQVPFKEPDPMATYDPFPNSDFMKQFKTRTLEDGKYPPPEDCIMEMVKAQLMSVAEGRKVQCHRIDDLADSRVLCALVNSFVPNTFTTEVLLNDRWTMNLVLRSTEKMFYMHSPFDSEDLLEADTMSVCAFFCTFFMLAYKYRQSYSVVTWLDHMRMLRQQWDTELAQIPRDCLDEDTTDHREKVESELTHINKTIKEIETNFDIDFCNQWLEHVDTVVKETHEEIRQKFRDRFETLIVPRNITVGHLCLSLGINLTESDQWSVLTESVQWSVLTESVQWYVLTESDQWSVLTESAYGLCRQSLPMSLTNGSGFYLAEGSKKEAVSDTRRVVLQEKMTGAFFDDFTGKRKDTTRKLLGLPTKGSVDIIPEKFTFFKMFFEAPSKNKSLRFGSVFLYQVFPGNTITWQKVYLRAVKDNELETVKRIVTFFKSNLAFINCQEPHTGNSTLHWACKLGHYDVVLYLLENGANIDQKNSSNQTPLFLACDAWHKDIAHLLIEWGCDVHVKGPRGQTAFETVRNEEFREELISMYEMYSMWLLALGVDVNLLDYKGATPLHRAKDVECIKLLLNAGALPSALDTGHNTPLHVKCYGRTDLISMLLRSDSDGVIRQALAEEATTAPPSVVTDRIGAVTFLLRQGADVNREYEGCNTLLHFAACMSGPTDVLELLIDSGASVDRKNMDGSGPLSIACQANNKFACTLLLDRGANVRAKNIHGTWVMVNALGDTTQHREYM</sequence>
<dbReference type="PROSITE" id="PS50088">
    <property type="entry name" value="ANK_REPEAT"/>
    <property type="match status" value="4"/>
</dbReference>
<dbReference type="PANTHER" id="PTHR24198">
    <property type="entry name" value="ANKYRIN REPEAT AND PROTEIN KINASE DOMAIN-CONTAINING PROTEIN"/>
    <property type="match status" value="1"/>
</dbReference>
<evidence type="ECO:0000256" key="2">
    <source>
        <dbReference type="ARBA" id="ARBA00023043"/>
    </source>
</evidence>
<dbReference type="Pfam" id="PF12796">
    <property type="entry name" value="Ank_2"/>
    <property type="match status" value="2"/>
</dbReference>
<dbReference type="SUPFAM" id="SSF47576">
    <property type="entry name" value="Calponin-homology domain, CH-domain"/>
    <property type="match status" value="2"/>
</dbReference>
<feature type="repeat" description="ANK" evidence="3">
    <location>
        <begin position="777"/>
        <end position="810"/>
    </location>
</feature>
<feature type="non-terminal residue" evidence="4">
    <location>
        <position position="863"/>
    </location>
</feature>
<dbReference type="InterPro" id="IPR036770">
    <property type="entry name" value="Ankyrin_rpt-contain_sf"/>
</dbReference>
<evidence type="ECO:0000256" key="1">
    <source>
        <dbReference type="ARBA" id="ARBA00022737"/>
    </source>
</evidence>
<feature type="repeat" description="ANK" evidence="3">
    <location>
        <begin position="811"/>
        <end position="843"/>
    </location>
</feature>
<keyword evidence="5" id="KW-1185">Reference proteome</keyword>
<dbReference type="AlphaFoldDB" id="A0AAD9KPB6"/>
<keyword evidence="2 3" id="KW-0040">ANK repeat</keyword>
<dbReference type="Proteomes" id="UP001209878">
    <property type="component" value="Unassembled WGS sequence"/>
</dbReference>
<keyword evidence="1" id="KW-0677">Repeat</keyword>
<feature type="repeat" description="ANK" evidence="3">
    <location>
        <begin position="606"/>
        <end position="638"/>
    </location>
</feature>
<evidence type="ECO:0000313" key="5">
    <source>
        <dbReference type="Proteomes" id="UP001209878"/>
    </source>
</evidence>
<dbReference type="SMART" id="SM00248">
    <property type="entry name" value="ANK"/>
    <property type="match status" value="6"/>
</dbReference>
<protein>
    <submittedName>
        <fullName evidence="4">Uncharacterized protein</fullName>
    </submittedName>
</protein>
<proteinExistence type="predicted"/>
<gene>
    <name evidence="4" type="ORF">NP493_760g01003</name>
</gene>
<dbReference type="Gene3D" id="1.10.418.10">
    <property type="entry name" value="Calponin-like domain"/>
    <property type="match status" value="1"/>
</dbReference>
<dbReference type="InterPro" id="IPR002110">
    <property type="entry name" value="Ankyrin_rpt"/>
</dbReference>
<comment type="caution">
    <text evidence="4">The sequence shown here is derived from an EMBL/GenBank/DDBJ whole genome shotgun (WGS) entry which is preliminary data.</text>
</comment>
<name>A0AAD9KPB6_RIDPI</name>
<evidence type="ECO:0000313" key="4">
    <source>
        <dbReference type="EMBL" id="KAK2175021.1"/>
    </source>
</evidence>
<dbReference type="EMBL" id="JAODUO010000757">
    <property type="protein sequence ID" value="KAK2175021.1"/>
    <property type="molecule type" value="Genomic_DNA"/>
</dbReference>
<dbReference type="PROSITE" id="PS50297">
    <property type="entry name" value="ANK_REP_REGION"/>
    <property type="match status" value="2"/>
</dbReference>
<evidence type="ECO:0000256" key="3">
    <source>
        <dbReference type="PROSITE-ProRule" id="PRU00023"/>
    </source>
</evidence>
<dbReference type="InterPro" id="IPR036872">
    <property type="entry name" value="CH_dom_sf"/>
</dbReference>
<dbReference type="Gene3D" id="1.25.40.20">
    <property type="entry name" value="Ankyrin repeat-containing domain"/>
    <property type="match status" value="3"/>
</dbReference>
<dbReference type="PANTHER" id="PTHR24198:SF165">
    <property type="entry name" value="ANKYRIN REPEAT-CONTAINING PROTEIN-RELATED"/>
    <property type="match status" value="1"/>
</dbReference>